<dbReference type="Proteomes" id="UP000555322">
    <property type="component" value="Unassembled WGS sequence"/>
</dbReference>
<protein>
    <submittedName>
        <fullName evidence="1">Uncharacterized protein</fullName>
    </submittedName>
</protein>
<evidence type="ECO:0000313" key="1">
    <source>
        <dbReference type="EMBL" id="NNH25316.1"/>
    </source>
</evidence>
<reference evidence="1 2" key="1">
    <citation type="submission" date="2020-04" db="EMBL/GenBank/DDBJ databases">
        <title>Acinetobacter Taxon 24.</title>
        <authorList>
            <person name="Nemec A."/>
            <person name="Radolfova-Krizova L."/>
            <person name="Higgins P.G."/>
            <person name="Spanelova P."/>
        </authorList>
    </citation>
    <scope>NUCLEOTIDE SEQUENCE [LARGE SCALE GENOMIC DNA]</scope>
    <source>
        <strain evidence="1 2">ANC 5084</strain>
    </source>
</reference>
<sequence>MDKPFEKALHIYWKIKILDEPLKVSSIFPDSDTVCILGAYETLIDPKFHQYFSRNIIQDQQKYLDQVPYYPDQSLYLVAFRGNKIQQIFRSSFFDANSKIACVKSNGNISLVKTNDPTLTKIKVALTD</sequence>
<keyword evidence="2" id="KW-1185">Reference proteome</keyword>
<dbReference type="RefSeq" id="WP_171535611.1">
    <property type="nucleotide sequence ID" value="NZ_JABERJ010000006.1"/>
</dbReference>
<proteinExistence type="predicted"/>
<organism evidence="1 2">
    <name type="scientific">Acinetobacter terrestris</name>
    <dbReference type="NCBI Taxonomy" id="2529843"/>
    <lineage>
        <taxon>Bacteria</taxon>
        <taxon>Pseudomonadati</taxon>
        <taxon>Pseudomonadota</taxon>
        <taxon>Gammaproteobacteria</taxon>
        <taxon>Moraxellales</taxon>
        <taxon>Moraxellaceae</taxon>
        <taxon>Acinetobacter</taxon>
        <taxon>Acinetobacter Taxon 24</taxon>
    </lineage>
</organism>
<comment type="caution">
    <text evidence="1">The sequence shown here is derived from an EMBL/GenBank/DDBJ whole genome shotgun (WGS) entry which is preliminary data.</text>
</comment>
<dbReference type="EMBL" id="JABERJ010000006">
    <property type="protein sequence ID" value="NNH25316.1"/>
    <property type="molecule type" value="Genomic_DNA"/>
</dbReference>
<gene>
    <name evidence="1" type="ORF">HLH15_02225</name>
</gene>
<name>A0ABX1UT85_9GAMM</name>
<accession>A0ABX1UT85</accession>
<evidence type="ECO:0000313" key="2">
    <source>
        <dbReference type="Proteomes" id="UP000555322"/>
    </source>
</evidence>